<organism evidence="3 4">
    <name type="scientific">Octopus sinensis</name>
    <name type="common">East Asian common octopus</name>
    <dbReference type="NCBI Taxonomy" id="2607531"/>
    <lineage>
        <taxon>Eukaryota</taxon>
        <taxon>Metazoa</taxon>
        <taxon>Spiralia</taxon>
        <taxon>Lophotrochozoa</taxon>
        <taxon>Mollusca</taxon>
        <taxon>Cephalopoda</taxon>
        <taxon>Coleoidea</taxon>
        <taxon>Octopodiformes</taxon>
        <taxon>Octopoda</taxon>
        <taxon>Incirrata</taxon>
        <taxon>Octopodidae</taxon>
        <taxon>Octopus</taxon>
    </lineage>
</organism>
<feature type="compositionally biased region" description="Polar residues" evidence="1">
    <location>
        <begin position="302"/>
        <end position="333"/>
    </location>
</feature>
<sequence length="480" mass="53483">MPQVFHVVRCCECETFQVQQVKKVRKWSCKVCGQKQSLIKEYGRGSGADCRHHVQKLNSLRQDMDRKEFEENLSVLCQPEQQQKHQQQRQHQQNVEQDSEESNECTSSGQTCNRWQKFLNSNLDTESVYEDPEDNDTVSTADQFEVGSFQNFRKRPKWSVSESHHYRKTVSKHCPPDASSNDYHHRYVQALKSEPSLNAEQHRPSSENITGQPKRTKYCRTQGAPFTNCFTRESDFTGVQFVSNSGHRPGNVFKPASHVTSTNLMPSATTSTTTTTATASTTAATCDVTTASTIKHDEEMYSCSTRRSSVLDNSPGKASNTPSSSFHQKSPTGSIKAVHSTSSSSSKWSCFLSNPCQMEDSVDDSDNDDDDDDIDDGDGIGSDGGGVGVNSMNTGSVTQFIPYNRTQHEIPTFGNSLLSAKENGKKGHIQDSSCQRSNDCLPLTSVCQNPIVKSTNVIPKDFTGVDNMFNLDENEFDFTF</sequence>
<proteinExistence type="predicted"/>
<feature type="compositionally biased region" description="Gly residues" evidence="1">
    <location>
        <begin position="379"/>
        <end position="388"/>
    </location>
</feature>
<evidence type="ECO:0000313" key="4">
    <source>
        <dbReference type="RefSeq" id="XP_036358660.1"/>
    </source>
</evidence>
<dbReference type="GO" id="GO:0003682">
    <property type="term" value="F:chromatin binding"/>
    <property type="evidence" value="ECO:0007669"/>
    <property type="project" value="TreeGrafter"/>
</dbReference>
<feature type="region of interest" description="Disordered" evidence="1">
    <location>
        <begin position="358"/>
        <end position="390"/>
    </location>
</feature>
<dbReference type="KEGG" id="osn:118763350"/>
<keyword evidence="3" id="KW-1185">Reference proteome</keyword>
<dbReference type="AlphaFoldDB" id="A0A7E6EUN1"/>
<dbReference type="InterPro" id="IPR032739">
    <property type="entry name" value="MRNIP"/>
</dbReference>
<dbReference type="Pfam" id="PF15749">
    <property type="entry name" value="MRNIP"/>
    <property type="match status" value="1"/>
</dbReference>
<evidence type="ECO:0000313" key="3">
    <source>
        <dbReference type="Proteomes" id="UP000515154"/>
    </source>
</evidence>
<reference evidence="4" key="1">
    <citation type="submission" date="2025-08" db="UniProtKB">
        <authorList>
            <consortium name="RefSeq"/>
        </authorList>
    </citation>
    <scope>IDENTIFICATION</scope>
</reference>
<name>A0A7E6EUN1_9MOLL</name>
<evidence type="ECO:0000259" key="2">
    <source>
        <dbReference type="Pfam" id="PF15749"/>
    </source>
</evidence>
<gene>
    <name evidence="4" type="primary">LOC118763350</name>
</gene>
<feature type="region of interest" description="Disordered" evidence="1">
    <location>
        <begin position="194"/>
        <end position="215"/>
    </location>
</feature>
<dbReference type="Proteomes" id="UP000515154">
    <property type="component" value="Linkage group LG5"/>
</dbReference>
<feature type="region of interest" description="Disordered" evidence="1">
    <location>
        <begin position="300"/>
        <end position="338"/>
    </location>
</feature>
<dbReference type="RefSeq" id="XP_036358660.1">
    <property type="nucleotide sequence ID" value="XM_036502767.1"/>
</dbReference>
<dbReference type="InterPro" id="IPR049472">
    <property type="entry name" value="MRNIP_N"/>
</dbReference>
<accession>A0A7E6EUN1</accession>
<feature type="domain" description="MRN complex-interacting protein N-terminal" evidence="2">
    <location>
        <begin position="7"/>
        <end position="118"/>
    </location>
</feature>
<dbReference type="GO" id="GO:0007095">
    <property type="term" value="P:mitotic G2 DNA damage checkpoint signaling"/>
    <property type="evidence" value="ECO:0007669"/>
    <property type="project" value="TreeGrafter"/>
</dbReference>
<feature type="region of interest" description="Disordered" evidence="1">
    <location>
        <begin position="80"/>
        <end position="109"/>
    </location>
</feature>
<feature type="compositionally biased region" description="Low complexity" evidence="1">
    <location>
        <begin position="80"/>
        <end position="96"/>
    </location>
</feature>
<feature type="compositionally biased region" description="Acidic residues" evidence="1">
    <location>
        <begin position="360"/>
        <end position="378"/>
    </location>
</feature>
<protein>
    <submittedName>
        <fullName evidence="4">MRN complex-interacting protein-like isoform X1</fullName>
    </submittedName>
</protein>
<evidence type="ECO:0000256" key="1">
    <source>
        <dbReference type="SAM" id="MobiDB-lite"/>
    </source>
</evidence>
<dbReference type="PANTHER" id="PTHR15863:SF2">
    <property type="entry name" value="MRN COMPLEX-INTERACTING PROTEIN"/>
    <property type="match status" value="1"/>
</dbReference>
<dbReference type="PANTHER" id="PTHR15863">
    <property type="entry name" value="MRN COMPLEX-INTERACTING PROTEIN"/>
    <property type="match status" value="1"/>
</dbReference>
<dbReference type="GO" id="GO:0005634">
    <property type="term" value="C:nucleus"/>
    <property type="evidence" value="ECO:0007669"/>
    <property type="project" value="TreeGrafter"/>
</dbReference>